<reference evidence="2" key="2">
    <citation type="submission" date="2020-09" db="EMBL/GenBank/DDBJ databases">
        <authorList>
            <person name="Sun Q."/>
            <person name="Zhou Y."/>
        </authorList>
    </citation>
    <scope>NUCLEOTIDE SEQUENCE</scope>
    <source>
        <strain evidence="2">CGMCC 1.12919</strain>
    </source>
</reference>
<dbReference type="InterPro" id="IPR027417">
    <property type="entry name" value="P-loop_NTPase"/>
</dbReference>
<evidence type="ECO:0000259" key="1">
    <source>
        <dbReference type="Pfam" id="PF13521"/>
    </source>
</evidence>
<dbReference type="Pfam" id="PF13521">
    <property type="entry name" value="AAA_28"/>
    <property type="match status" value="1"/>
</dbReference>
<gene>
    <name evidence="2" type="ORF">GCM10010994_11050</name>
</gene>
<accession>A0A916TZQ7</accession>
<keyword evidence="3" id="KW-1185">Reference proteome</keyword>
<protein>
    <submittedName>
        <fullName evidence="2">ATPase</fullName>
    </submittedName>
</protein>
<sequence>MNGSERFIVVTGGPGSGKSTLLDALAAEGVAVMPEAGRAIIRDQVAIGGAALPWADSAAFAELMLSWEMRSWREADRLPHPVLFDRGVPDVIGYLELCGLPVPAHVGRAGELYRYNARVFIAPPWADIYVQDGERKQSLDEAARTHDAMAAVYGRLGYELLALPRTPVAERVRFVRRALGLADV</sequence>
<dbReference type="Gene3D" id="3.40.50.300">
    <property type="entry name" value="P-loop containing nucleotide triphosphate hydrolases"/>
    <property type="match status" value="1"/>
</dbReference>
<evidence type="ECO:0000313" key="3">
    <source>
        <dbReference type="Proteomes" id="UP000637002"/>
    </source>
</evidence>
<dbReference type="RefSeq" id="WP_244641805.1">
    <property type="nucleotide sequence ID" value="NZ_BMGG01000002.1"/>
</dbReference>
<comment type="caution">
    <text evidence="2">The sequence shown here is derived from an EMBL/GenBank/DDBJ whole genome shotgun (WGS) entry which is preliminary data.</text>
</comment>
<dbReference type="Proteomes" id="UP000637002">
    <property type="component" value="Unassembled WGS sequence"/>
</dbReference>
<dbReference type="SUPFAM" id="SSF52540">
    <property type="entry name" value="P-loop containing nucleoside triphosphate hydrolases"/>
    <property type="match status" value="1"/>
</dbReference>
<proteinExistence type="predicted"/>
<dbReference type="InterPro" id="IPR038727">
    <property type="entry name" value="NadR/Ttd14_AAA_dom"/>
</dbReference>
<organism evidence="2 3">
    <name type="scientific">Chelatococcus reniformis</name>
    <dbReference type="NCBI Taxonomy" id="1494448"/>
    <lineage>
        <taxon>Bacteria</taxon>
        <taxon>Pseudomonadati</taxon>
        <taxon>Pseudomonadota</taxon>
        <taxon>Alphaproteobacteria</taxon>
        <taxon>Hyphomicrobiales</taxon>
        <taxon>Chelatococcaceae</taxon>
        <taxon>Chelatococcus</taxon>
    </lineage>
</organism>
<feature type="domain" description="NadR/Ttd14 AAA" evidence="1">
    <location>
        <begin position="8"/>
        <end position="171"/>
    </location>
</feature>
<reference evidence="2" key="1">
    <citation type="journal article" date="2014" name="Int. J. Syst. Evol. Microbiol.">
        <title>Complete genome sequence of Corynebacterium casei LMG S-19264T (=DSM 44701T), isolated from a smear-ripened cheese.</title>
        <authorList>
            <consortium name="US DOE Joint Genome Institute (JGI-PGF)"/>
            <person name="Walter F."/>
            <person name="Albersmeier A."/>
            <person name="Kalinowski J."/>
            <person name="Ruckert C."/>
        </authorList>
    </citation>
    <scope>NUCLEOTIDE SEQUENCE</scope>
    <source>
        <strain evidence="2">CGMCC 1.12919</strain>
    </source>
</reference>
<evidence type="ECO:0000313" key="2">
    <source>
        <dbReference type="EMBL" id="GGC53889.1"/>
    </source>
</evidence>
<name>A0A916TZQ7_9HYPH</name>
<dbReference type="EMBL" id="BMGG01000002">
    <property type="protein sequence ID" value="GGC53889.1"/>
    <property type="molecule type" value="Genomic_DNA"/>
</dbReference>
<dbReference type="AlphaFoldDB" id="A0A916TZQ7"/>